<feature type="compositionally biased region" description="Acidic residues" evidence="1">
    <location>
        <begin position="30"/>
        <end position="40"/>
    </location>
</feature>
<reference evidence="2" key="1">
    <citation type="submission" date="2020-06" db="EMBL/GenBank/DDBJ databases">
        <authorList>
            <person name="Li T."/>
            <person name="Hu X."/>
            <person name="Zhang T."/>
            <person name="Song X."/>
            <person name="Zhang H."/>
            <person name="Dai N."/>
            <person name="Sheng W."/>
            <person name="Hou X."/>
            <person name="Wei L."/>
        </authorList>
    </citation>
    <scope>NUCLEOTIDE SEQUENCE</scope>
    <source>
        <strain evidence="2">KEN1</strain>
        <tissue evidence="2">Leaf</tissue>
    </source>
</reference>
<protein>
    <submittedName>
        <fullName evidence="2">Uncharacterized protein</fullName>
    </submittedName>
</protein>
<sequence>MDRVQTCVRQFDSEGFAPAGTNLSFLNEETGLEDAPESEEGTTLAEETPSLAEEQDHMQVDASGVFIERVPEALDVLPLKISPPTAVWEEYLPLSGGGRH</sequence>
<feature type="region of interest" description="Disordered" evidence="1">
    <location>
        <begin position="27"/>
        <end position="54"/>
    </location>
</feature>
<organism evidence="2">
    <name type="scientific">Sesamum latifolium</name>
    <dbReference type="NCBI Taxonomy" id="2727402"/>
    <lineage>
        <taxon>Eukaryota</taxon>
        <taxon>Viridiplantae</taxon>
        <taxon>Streptophyta</taxon>
        <taxon>Embryophyta</taxon>
        <taxon>Tracheophyta</taxon>
        <taxon>Spermatophyta</taxon>
        <taxon>Magnoliopsida</taxon>
        <taxon>eudicotyledons</taxon>
        <taxon>Gunneridae</taxon>
        <taxon>Pentapetalae</taxon>
        <taxon>asterids</taxon>
        <taxon>lamiids</taxon>
        <taxon>Lamiales</taxon>
        <taxon>Pedaliaceae</taxon>
        <taxon>Sesamum</taxon>
    </lineage>
</organism>
<reference evidence="2" key="2">
    <citation type="journal article" date="2024" name="Plant">
        <title>Genomic evolution and insights into agronomic trait innovations of Sesamum species.</title>
        <authorList>
            <person name="Miao H."/>
            <person name="Wang L."/>
            <person name="Qu L."/>
            <person name="Liu H."/>
            <person name="Sun Y."/>
            <person name="Le M."/>
            <person name="Wang Q."/>
            <person name="Wei S."/>
            <person name="Zheng Y."/>
            <person name="Lin W."/>
            <person name="Duan Y."/>
            <person name="Cao H."/>
            <person name="Xiong S."/>
            <person name="Wang X."/>
            <person name="Wei L."/>
            <person name="Li C."/>
            <person name="Ma Q."/>
            <person name="Ju M."/>
            <person name="Zhao R."/>
            <person name="Li G."/>
            <person name="Mu C."/>
            <person name="Tian Q."/>
            <person name="Mei H."/>
            <person name="Zhang T."/>
            <person name="Gao T."/>
            <person name="Zhang H."/>
        </authorList>
    </citation>
    <scope>NUCLEOTIDE SEQUENCE</scope>
    <source>
        <strain evidence="2">KEN1</strain>
    </source>
</reference>
<evidence type="ECO:0000313" key="2">
    <source>
        <dbReference type="EMBL" id="KAL0443637.1"/>
    </source>
</evidence>
<name>A0AAW2WPB2_9LAMI</name>
<comment type="caution">
    <text evidence="2">The sequence shown here is derived from an EMBL/GenBank/DDBJ whole genome shotgun (WGS) entry which is preliminary data.</text>
</comment>
<accession>A0AAW2WPB2</accession>
<dbReference type="EMBL" id="JACGWN010000007">
    <property type="protein sequence ID" value="KAL0443637.1"/>
    <property type="molecule type" value="Genomic_DNA"/>
</dbReference>
<proteinExistence type="predicted"/>
<evidence type="ECO:0000256" key="1">
    <source>
        <dbReference type="SAM" id="MobiDB-lite"/>
    </source>
</evidence>
<dbReference type="AlphaFoldDB" id="A0AAW2WPB2"/>
<gene>
    <name evidence="2" type="ORF">Slati_2086400</name>
</gene>